<dbReference type="InterPro" id="IPR020846">
    <property type="entry name" value="MFS_dom"/>
</dbReference>
<evidence type="ECO:0000313" key="10">
    <source>
        <dbReference type="EMBL" id="SIQ29937.1"/>
    </source>
</evidence>
<dbReference type="InterPro" id="IPR011701">
    <property type="entry name" value="MFS"/>
</dbReference>
<feature type="transmembrane region" description="Helical" evidence="8">
    <location>
        <begin position="106"/>
        <end position="123"/>
    </location>
</feature>
<evidence type="ECO:0000256" key="7">
    <source>
        <dbReference type="SAM" id="MobiDB-lite"/>
    </source>
</evidence>
<dbReference type="Proteomes" id="UP000186235">
    <property type="component" value="Unassembled WGS sequence"/>
</dbReference>
<feature type="transmembrane region" description="Helical" evidence="8">
    <location>
        <begin position="244"/>
        <end position="266"/>
    </location>
</feature>
<gene>
    <name evidence="10" type="ORF">SAMN05518682_2009</name>
</gene>
<dbReference type="InterPro" id="IPR036259">
    <property type="entry name" value="MFS_trans_sf"/>
</dbReference>
<feature type="transmembrane region" description="Helical" evidence="8">
    <location>
        <begin position="400"/>
        <end position="421"/>
    </location>
</feature>
<keyword evidence="6 8" id="KW-0472">Membrane</keyword>
<feature type="transmembrane region" description="Helical" evidence="8">
    <location>
        <begin position="135"/>
        <end position="155"/>
    </location>
</feature>
<organism evidence="10 11">
    <name type="scientific">Cellulosimicrobium aquatile</name>
    <dbReference type="NCBI Taxonomy" id="1612203"/>
    <lineage>
        <taxon>Bacteria</taxon>
        <taxon>Bacillati</taxon>
        <taxon>Actinomycetota</taxon>
        <taxon>Actinomycetes</taxon>
        <taxon>Micrococcales</taxon>
        <taxon>Promicromonosporaceae</taxon>
        <taxon>Cellulosimicrobium</taxon>
    </lineage>
</organism>
<feature type="domain" description="Major facilitator superfamily (MFS) profile" evidence="9">
    <location>
        <begin position="39"/>
        <end position="424"/>
    </location>
</feature>
<dbReference type="GO" id="GO:0005886">
    <property type="term" value="C:plasma membrane"/>
    <property type="evidence" value="ECO:0007669"/>
    <property type="project" value="UniProtKB-SubCell"/>
</dbReference>
<evidence type="ECO:0000259" key="9">
    <source>
        <dbReference type="PROSITE" id="PS50850"/>
    </source>
</evidence>
<keyword evidence="11" id="KW-1185">Reference proteome</keyword>
<keyword evidence="2" id="KW-0813">Transport</keyword>
<evidence type="ECO:0000256" key="3">
    <source>
        <dbReference type="ARBA" id="ARBA00022475"/>
    </source>
</evidence>
<sequence>MTTTSAPPTRPAPARPDDAQRSSRPPRARRTRPLVSHGSGFLVVALAFATAMAFSTVPTPLYPLYQARDGLPTVAVTVVFAAYAVGVAASLYLVGHLSDRFGRRRVVVLGLVAELVAAVLFLLPDGLGGLVVARLVSGVGIGAVTATATAHLAELRAAARPGGPADTSAVAGLANIGGLALGPLVGGLLAQAAPAPLTTPYVAFAVLLAAAVLAAALVPETVPPAVAPYRYRPQRVAVPRGGRGTFVAAAAAAFAGFAVFGLFTSLTPSVLATVMHEESRLVAGLVSATVFAAAAVAQLATGRLARRRQVALAVTLTLTGLAVLAVSVGTASLPGFVASAVVAGAGVGILFRGALATAGALAEPGRRGEVLAGVFLVAYLGLAVPVLLLGLSLTVEPLRLMVVVFAAATALLVAAAAPGLARRS</sequence>
<feature type="transmembrane region" description="Helical" evidence="8">
    <location>
        <begin position="370"/>
        <end position="394"/>
    </location>
</feature>
<dbReference type="RefSeq" id="WP_076404836.1">
    <property type="nucleotide sequence ID" value="NZ_FTMI01000003.1"/>
</dbReference>
<dbReference type="Pfam" id="PF07690">
    <property type="entry name" value="MFS_1"/>
    <property type="match status" value="1"/>
</dbReference>
<feature type="transmembrane region" description="Helical" evidence="8">
    <location>
        <begin position="34"/>
        <end position="54"/>
    </location>
</feature>
<protein>
    <submittedName>
        <fullName evidence="10">Predicted arabinose efflux permease, MFS family</fullName>
    </submittedName>
</protein>
<evidence type="ECO:0000256" key="8">
    <source>
        <dbReference type="SAM" id="Phobius"/>
    </source>
</evidence>
<feature type="transmembrane region" description="Helical" evidence="8">
    <location>
        <begin position="74"/>
        <end position="94"/>
    </location>
</feature>
<keyword evidence="3" id="KW-1003">Cell membrane</keyword>
<feature type="transmembrane region" description="Helical" evidence="8">
    <location>
        <begin position="281"/>
        <end position="301"/>
    </location>
</feature>
<dbReference type="PROSITE" id="PS50850">
    <property type="entry name" value="MFS"/>
    <property type="match status" value="1"/>
</dbReference>
<keyword evidence="5 8" id="KW-1133">Transmembrane helix</keyword>
<evidence type="ECO:0000313" key="11">
    <source>
        <dbReference type="Proteomes" id="UP000186235"/>
    </source>
</evidence>
<evidence type="ECO:0000256" key="4">
    <source>
        <dbReference type="ARBA" id="ARBA00022692"/>
    </source>
</evidence>
<feature type="transmembrane region" description="Helical" evidence="8">
    <location>
        <begin position="201"/>
        <end position="223"/>
    </location>
</feature>
<feature type="transmembrane region" description="Helical" evidence="8">
    <location>
        <begin position="336"/>
        <end position="358"/>
    </location>
</feature>
<name>A0A1N6RMD1_9MICO</name>
<keyword evidence="4 8" id="KW-0812">Transmembrane</keyword>
<dbReference type="PANTHER" id="PTHR23517:SF13">
    <property type="entry name" value="MAJOR FACILITATOR SUPERFAMILY MFS_1"/>
    <property type="match status" value="1"/>
</dbReference>
<feature type="transmembrane region" description="Helical" evidence="8">
    <location>
        <begin position="167"/>
        <end position="189"/>
    </location>
</feature>
<dbReference type="Gene3D" id="1.20.1250.20">
    <property type="entry name" value="MFS general substrate transporter like domains"/>
    <property type="match status" value="1"/>
</dbReference>
<proteinExistence type="predicted"/>
<dbReference type="EMBL" id="FTMI01000003">
    <property type="protein sequence ID" value="SIQ29937.1"/>
    <property type="molecule type" value="Genomic_DNA"/>
</dbReference>
<evidence type="ECO:0000256" key="5">
    <source>
        <dbReference type="ARBA" id="ARBA00022989"/>
    </source>
</evidence>
<comment type="subcellular location">
    <subcellularLocation>
        <location evidence="1">Cell membrane</location>
        <topology evidence="1">Multi-pass membrane protein</topology>
    </subcellularLocation>
</comment>
<dbReference type="GO" id="GO:0022857">
    <property type="term" value="F:transmembrane transporter activity"/>
    <property type="evidence" value="ECO:0007669"/>
    <property type="project" value="InterPro"/>
</dbReference>
<evidence type="ECO:0000256" key="1">
    <source>
        <dbReference type="ARBA" id="ARBA00004651"/>
    </source>
</evidence>
<feature type="transmembrane region" description="Helical" evidence="8">
    <location>
        <begin position="310"/>
        <end position="330"/>
    </location>
</feature>
<dbReference type="SUPFAM" id="SSF103473">
    <property type="entry name" value="MFS general substrate transporter"/>
    <property type="match status" value="1"/>
</dbReference>
<dbReference type="PANTHER" id="PTHR23517">
    <property type="entry name" value="RESISTANCE PROTEIN MDTM, PUTATIVE-RELATED-RELATED"/>
    <property type="match status" value="1"/>
</dbReference>
<evidence type="ECO:0000256" key="2">
    <source>
        <dbReference type="ARBA" id="ARBA00022448"/>
    </source>
</evidence>
<reference evidence="11" key="1">
    <citation type="submission" date="2017-01" db="EMBL/GenBank/DDBJ databases">
        <authorList>
            <person name="Varghese N."/>
            <person name="Submissions S."/>
        </authorList>
    </citation>
    <scope>NUCLEOTIDE SEQUENCE [LARGE SCALE GENOMIC DNA]</scope>
    <source>
        <strain evidence="11">3bp</strain>
    </source>
</reference>
<dbReference type="InterPro" id="IPR050171">
    <property type="entry name" value="MFS_Transporters"/>
</dbReference>
<evidence type="ECO:0000256" key="6">
    <source>
        <dbReference type="ARBA" id="ARBA00023136"/>
    </source>
</evidence>
<accession>A0A1N6RMD1</accession>
<feature type="region of interest" description="Disordered" evidence="7">
    <location>
        <begin position="1"/>
        <end position="33"/>
    </location>
</feature>
<dbReference type="AlphaFoldDB" id="A0A1N6RMD1"/>